<dbReference type="GO" id="GO:0016829">
    <property type="term" value="F:lyase activity"/>
    <property type="evidence" value="ECO:0007669"/>
    <property type="project" value="InterPro"/>
</dbReference>
<evidence type="ECO:0000259" key="4">
    <source>
        <dbReference type="Pfam" id="PF01212"/>
    </source>
</evidence>
<dbReference type="InterPro" id="IPR015424">
    <property type="entry name" value="PyrdxlP-dep_Trfase"/>
</dbReference>
<dbReference type="PANTHER" id="PTHR32325">
    <property type="entry name" value="BETA-ELIMINATING LYASE-LIKE PROTEIN-RELATED"/>
    <property type="match status" value="1"/>
</dbReference>
<evidence type="ECO:0000313" key="6">
    <source>
        <dbReference type="Proteomes" id="UP000177025"/>
    </source>
</evidence>
<dbReference type="AlphaFoldDB" id="A0A1F4U9U9"/>
<dbReference type="InterPro" id="IPR015421">
    <property type="entry name" value="PyrdxlP-dep_Trfase_major"/>
</dbReference>
<dbReference type="Pfam" id="PF01212">
    <property type="entry name" value="Beta_elim_lyase"/>
    <property type="match status" value="1"/>
</dbReference>
<gene>
    <name evidence="5" type="ORF">A2Y85_03995</name>
</gene>
<proteinExistence type="inferred from homology"/>
<comment type="caution">
    <text evidence="5">The sequence shown here is derived from an EMBL/GenBank/DDBJ whole genome shotgun (WGS) entry which is preliminary data.</text>
</comment>
<sequence length="405" mass="45369">MLTPYRIKITEKLMATSKNQRTIKLINAGHNPFHIPADMVLIDLISDSGTGAMSSRQWASMIEAREDFSGQKEAADLISTVRRVFGFNYVQPVHQGRAAENILFKLTLKPGDMVVSNTHFETTRANIESVGGKAIDLPDLRPPFCGNINIDRLQNLITKKTPKMVIMTITSNINGGQPVSIKNLEQVKNLCLKNKIPVVFDASRFAGNAFLNKDNLDLKYNIQRIVKKMFKLCDLAYLSGKKDCLCNVGGLIMGRDKRIFERITDQVIQQESYPSSGGMAARDLAALNIGIQEAIDEDFLRNHIYNIRIMASFLKKNQVMIFEPVGAHGIVIIPRSNIKYAAFSLAAQVFLQSGVRGGVFDGLFRLAIPRRVYTLEQLKFAVEEISRVYHQPLPRLKIINKPGSF</sequence>
<protein>
    <recommendedName>
        <fullName evidence="4">Aromatic amino acid beta-eliminating lyase/threonine aldolase domain-containing protein</fullName>
    </recommendedName>
</protein>
<dbReference type="SUPFAM" id="SSF53383">
    <property type="entry name" value="PLP-dependent transferases"/>
    <property type="match status" value="1"/>
</dbReference>
<keyword evidence="3" id="KW-0663">Pyridoxal phosphate</keyword>
<evidence type="ECO:0000313" key="5">
    <source>
        <dbReference type="EMBL" id="OGC41647.1"/>
    </source>
</evidence>
<dbReference type="Gene3D" id="3.40.640.10">
    <property type="entry name" value="Type I PLP-dependent aspartate aminotransferase-like (Major domain)"/>
    <property type="match status" value="1"/>
</dbReference>
<dbReference type="Proteomes" id="UP000177025">
    <property type="component" value="Unassembled WGS sequence"/>
</dbReference>
<dbReference type="PANTHER" id="PTHR32325:SF4">
    <property type="entry name" value="TRYPTOPHANASE"/>
    <property type="match status" value="1"/>
</dbReference>
<dbReference type="NCBIfam" id="NF009709">
    <property type="entry name" value="PRK13238.1"/>
    <property type="match status" value="1"/>
</dbReference>
<feature type="domain" description="Aromatic amino acid beta-eliminating lyase/threonine aldolase" evidence="4">
    <location>
        <begin position="43"/>
        <end position="294"/>
    </location>
</feature>
<dbReference type="EMBL" id="MEUM01000099">
    <property type="protein sequence ID" value="OGC41647.1"/>
    <property type="molecule type" value="Genomic_DNA"/>
</dbReference>
<name>A0A1F4U9U9_UNCW3</name>
<comment type="cofactor">
    <cofactor evidence="1">
        <name>pyridoxal 5'-phosphate</name>
        <dbReference type="ChEBI" id="CHEBI:597326"/>
    </cofactor>
</comment>
<comment type="similarity">
    <text evidence="2">Belongs to the beta-eliminating lyase family.</text>
</comment>
<evidence type="ECO:0000256" key="1">
    <source>
        <dbReference type="ARBA" id="ARBA00001933"/>
    </source>
</evidence>
<accession>A0A1F4U9U9</accession>
<reference evidence="5 6" key="1">
    <citation type="journal article" date="2016" name="Nat. Commun.">
        <title>Thousands of microbial genomes shed light on interconnected biogeochemical processes in an aquifer system.</title>
        <authorList>
            <person name="Anantharaman K."/>
            <person name="Brown C.T."/>
            <person name="Hug L.A."/>
            <person name="Sharon I."/>
            <person name="Castelle C.J."/>
            <person name="Probst A.J."/>
            <person name="Thomas B.C."/>
            <person name="Singh A."/>
            <person name="Wilkins M.J."/>
            <person name="Karaoz U."/>
            <person name="Brodie E.L."/>
            <person name="Williams K.H."/>
            <person name="Hubbard S.S."/>
            <person name="Banfield J.F."/>
        </authorList>
    </citation>
    <scope>NUCLEOTIDE SEQUENCE [LARGE SCALE GENOMIC DNA]</scope>
</reference>
<dbReference type="InterPro" id="IPR001597">
    <property type="entry name" value="ArAA_b-elim_lyase/Thr_aldolase"/>
</dbReference>
<dbReference type="InterPro" id="IPR015422">
    <property type="entry name" value="PyrdxlP-dep_Trfase_small"/>
</dbReference>
<feature type="non-terminal residue" evidence="5">
    <location>
        <position position="405"/>
    </location>
</feature>
<evidence type="ECO:0000256" key="2">
    <source>
        <dbReference type="ARBA" id="ARBA00009721"/>
    </source>
</evidence>
<dbReference type="GO" id="GO:0006520">
    <property type="term" value="P:amino acid metabolic process"/>
    <property type="evidence" value="ECO:0007669"/>
    <property type="project" value="InterPro"/>
</dbReference>
<evidence type="ECO:0000256" key="3">
    <source>
        <dbReference type="ARBA" id="ARBA00022898"/>
    </source>
</evidence>
<organism evidence="5 6">
    <name type="scientific">candidate division WOR-3 bacterium RBG_13_43_14</name>
    <dbReference type="NCBI Taxonomy" id="1802590"/>
    <lineage>
        <taxon>Bacteria</taxon>
        <taxon>Bacteria division WOR-3</taxon>
    </lineage>
</organism>
<dbReference type="Gene3D" id="3.90.1150.10">
    <property type="entry name" value="Aspartate Aminotransferase, domain 1"/>
    <property type="match status" value="1"/>
</dbReference>